<feature type="compositionally biased region" description="Polar residues" evidence="3">
    <location>
        <begin position="470"/>
        <end position="481"/>
    </location>
</feature>
<evidence type="ECO:0000259" key="5">
    <source>
        <dbReference type="Pfam" id="PF09745"/>
    </source>
</evidence>
<feature type="region of interest" description="Disordered" evidence="3">
    <location>
        <begin position="646"/>
        <end position="860"/>
    </location>
</feature>
<accession>A0A0L1IV91</accession>
<keyword evidence="4" id="KW-0472">Membrane</keyword>
<dbReference type="STRING" id="1509407.A0A0L1IV91"/>
<dbReference type="RefSeq" id="XP_015404337.1">
    <property type="nucleotide sequence ID" value="XM_015554724.1"/>
</dbReference>
<feature type="compositionally biased region" description="Basic and acidic residues" evidence="3">
    <location>
        <begin position="806"/>
        <end position="860"/>
    </location>
</feature>
<dbReference type="OrthoDB" id="188035at2759"/>
<feature type="transmembrane region" description="Helical" evidence="4">
    <location>
        <begin position="301"/>
        <end position="325"/>
    </location>
</feature>
<dbReference type="Proteomes" id="UP000037505">
    <property type="component" value="Unassembled WGS sequence"/>
</dbReference>
<gene>
    <name evidence="6" type="ORF">ANOM_009468</name>
</gene>
<proteinExistence type="inferred from homology"/>
<feature type="transmembrane region" description="Helical" evidence="4">
    <location>
        <begin position="22"/>
        <end position="46"/>
    </location>
</feature>
<comment type="similarity">
    <text evidence="1">Belongs to the NSRP1 family.</text>
</comment>
<dbReference type="InterPro" id="IPR016833">
    <property type="entry name" value="Put_Na-Bile_cotransptr"/>
</dbReference>
<protein>
    <recommendedName>
        <fullName evidence="5">Nuclear speckle splicing regulatory protein 1 N-terminal domain-containing protein</fullName>
    </recommendedName>
</protein>
<organism evidence="6 7">
    <name type="scientific">Aspergillus nomiae NRRL (strain ATCC 15546 / NRRL 13137 / CBS 260.88 / M93)</name>
    <dbReference type="NCBI Taxonomy" id="1509407"/>
    <lineage>
        <taxon>Eukaryota</taxon>
        <taxon>Fungi</taxon>
        <taxon>Dikarya</taxon>
        <taxon>Ascomycota</taxon>
        <taxon>Pezizomycotina</taxon>
        <taxon>Eurotiomycetes</taxon>
        <taxon>Eurotiomycetidae</taxon>
        <taxon>Eurotiales</taxon>
        <taxon>Aspergillaceae</taxon>
        <taxon>Aspergillus</taxon>
        <taxon>Aspergillus subgen. Circumdati</taxon>
    </lineage>
</organism>
<dbReference type="GeneID" id="26811272"/>
<feature type="transmembrane region" description="Helical" evidence="4">
    <location>
        <begin position="267"/>
        <end position="294"/>
    </location>
</feature>
<feature type="transmembrane region" description="Helical" evidence="4">
    <location>
        <begin position="121"/>
        <end position="142"/>
    </location>
</feature>
<comment type="caution">
    <text evidence="6">The sequence shown here is derived from an EMBL/GenBank/DDBJ whole genome shotgun (WGS) entry which is preliminary data.</text>
</comment>
<dbReference type="PANTHER" id="PTHR47845">
    <property type="entry name" value="NUCLEAR SPECKLE SPLICING REGULATORY PROTEIN 1 HOMOLOG"/>
    <property type="match status" value="1"/>
</dbReference>
<feature type="compositionally biased region" description="Polar residues" evidence="3">
    <location>
        <begin position="409"/>
        <end position="424"/>
    </location>
</feature>
<evidence type="ECO:0000256" key="4">
    <source>
        <dbReference type="SAM" id="Phobius"/>
    </source>
</evidence>
<feature type="transmembrane region" description="Helical" evidence="4">
    <location>
        <begin position="204"/>
        <end position="226"/>
    </location>
</feature>
<keyword evidence="4" id="KW-0812">Transmembrane</keyword>
<feature type="compositionally biased region" description="Basic and acidic residues" evidence="3">
    <location>
        <begin position="717"/>
        <end position="728"/>
    </location>
</feature>
<dbReference type="PANTHER" id="PTHR47845:SF1">
    <property type="entry name" value="NUCLEAR SPECKLE SPLICING REGULATORY PROTEIN 1 HOMOLOG"/>
    <property type="match status" value="1"/>
</dbReference>
<dbReference type="EMBL" id="JNOM01000270">
    <property type="protein sequence ID" value="KNG83414.1"/>
    <property type="molecule type" value="Genomic_DNA"/>
</dbReference>
<feature type="region of interest" description="Disordered" evidence="3">
    <location>
        <begin position="375"/>
        <end position="540"/>
    </location>
</feature>
<name>A0A0L1IV91_ASPN3</name>
<feature type="compositionally biased region" description="Low complexity" evidence="3">
    <location>
        <begin position="757"/>
        <end position="796"/>
    </location>
</feature>
<feature type="transmembrane region" description="Helical" evidence="4">
    <location>
        <begin position="58"/>
        <end position="77"/>
    </location>
</feature>
<evidence type="ECO:0000256" key="2">
    <source>
        <dbReference type="ARBA" id="ARBA00023054"/>
    </source>
</evidence>
<feature type="compositionally biased region" description="Basic and acidic residues" evidence="3">
    <location>
        <begin position="646"/>
        <end position="669"/>
    </location>
</feature>
<feature type="domain" description="Nuclear speckle splicing regulatory protein 1 N-terminal" evidence="5">
    <location>
        <begin position="555"/>
        <end position="671"/>
    </location>
</feature>
<feature type="region of interest" description="Disordered" evidence="3">
    <location>
        <begin position="581"/>
        <end position="603"/>
    </location>
</feature>
<dbReference type="AlphaFoldDB" id="A0A0L1IV91"/>
<feature type="compositionally biased region" description="Basic and acidic residues" evidence="3">
    <location>
        <begin position="679"/>
        <end position="703"/>
    </location>
</feature>
<evidence type="ECO:0000256" key="3">
    <source>
        <dbReference type="SAM" id="MobiDB-lite"/>
    </source>
</evidence>
<keyword evidence="4" id="KW-1133">Transmembrane helix</keyword>
<evidence type="ECO:0000256" key="1">
    <source>
        <dbReference type="ARBA" id="ARBA00010126"/>
    </source>
</evidence>
<dbReference type="GO" id="GO:0000381">
    <property type="term" value="P:regulation of alternative mRNA splicing, via spliceosome"/>
    <property type="evidence" value="ECO:0007669"/>
    <property type="project" value="InterPro"/>
</dbReference>
<reference evidence="6 7" key="1">
    <citation type="submission" date="2014-06" db="EMBL/GenBank/DDBJ databases">
        <title>The Genome of the Aflatoxigenic Filamentous Fungus Aspergillus nomius.</title>
        <authorList>
            <person name="Moore M.G."/>
            <person name="Shannon B.M."/>
            <person name="Brian M.M."/>
        </authorList>
    </citation>
    <scope>NUCLEOTIDE SEQUENCE [LARGE SCALE GENOMIC DNA]</scope>
    <source>
        <strain evidence="6 7">NRRL 13137</strain>
    </source>
</reference>
<dbReference type="Pfam" id="PF09745">
    <property type="entry name" value="NSRP1_N"/>
    <property type="match status" value="1"/>
</dbReference>
<keyword evidence="2" id="KW-0175">Coiled coil</keyword>
<keyword evidence="7" id="KW-1185">Reference proteome</keyword>
<dbReference type="InterPro" id="IPR053246">
    <property type="entry name" value="NS_splicing_regulatory_protein"/>
</dbReference>
<feature type="compositionally biased region" description="Basic and acidic residues" evidence="3">
    <location>
        <begin position="581"/>
        <end position="595"/>
    </location>
</feature>
<evidence type="ECO:0000313" key="6">
    <source>
        <dbReference type="EMBL" id="KNG83414.1"/>
    </source>
</evidence>
<dbReference type="Gene3D" id="1.20.1530.20">
    <property type="match status" value="1"/>
</dbReference>
<dbReference type="Pfam" id="PF13593">
    <property type="entry name" value="SBF_like"/>
    <property type="match status" value="1"/>
</dbReference>
<dbReference type="InterPro" id="IPR038770">
    <property type="entry name" value="Na+/solute_symporter_sf"/>
</dbReference>
<evidence type="ECO:0000313" key="7">
    <source>
        <dbReference type="Proteomes" id="UP000037505"/>
    </source>
</evidence>
<feature type="transmembrane region" description="Helical" evidence="4">
    <location>
        <begin position="238"/>
        <end position="255"/>
    </location>
</feature>
<sequence length="860" mass="95170">MPSGPRTNASDKKKRWRWALRIWDLVVDQWFLIVMGILIVFASQVQVPKPHQPLKQTVVNYVAVSIIFFINGCTLPTQVLVENLSRWKVHIFTQVQCYLLTSSISYGVVSACATDKHFMDPALLIGIIILGCLPTAISFNTIMTRKANGNGALSIAQSTIGSLLGPFLTTALIKLYTNTGAWYTDFLPETEGFTETYRYVFKQLGLSVFAPLLVGQIIASVFPRLVKTVFVEWKMSKLSSFALLVIIWSTYDGAFESDAFSEVRSDNMVFVVFILIALFLVCIAIAILVSWLWLSREDTIAVAYLVPTKTPAMGVPITTIMFMGLPEAAQSRMKLPMVIYQGIQTTLSSLLTIPLRRWQATESARRQLVQAETLELDDQSQDTGSHRRPAINRSHAEQTLLSQKCRPQRSPTASISLTKNNQTRAPAPGALGQKRKKTIFDSDSDSESKDTGSGEVEISTLGGLEETKRTSASSAKPSTTEPPAKRKVPFGGGATGKPNVKPLSKSSIFADDDEDETMEQQTGDSGASFGLNTKKGGSAAGNKEYVNLSAMHSSKKHAQDAEELDPSIYSYDAVYESLHAKPGKEKAAAENKNEGPRYMGSLLRSAEIRKRDQLRARDRMLAKEREAEGDEFADKEKFVTSAYKKQQEELRKMEEEEAERERQEEERRKQNGSTGMVDFYRDMLSRGEQQHEAVMKATEEAARRVQAGEAPEETEDLKEKTEAQKAEELNAQGAHIAINDEGQVVDKRQLLSAGLNAAPKPKQQPSAATAAAGSRASAPRSRFQSEQQSARAGQRARQTEMIASQLEERAQQEEAAEAARQKEIAERSRSRKTEGDVSSAKERYLARKREREAAAKGKGA</sequence>
<dbReference type="InterPro" id="IPR018612">
    <property type="entry name" value="NSRP1_N"/>
</dbReference>